<dbReference type="Gene3D" id="1.10.3330.10">
    <property type="entry name" value="Oxo-4-hydroxy-4-carboxy-5-ureidoimidazoline decarboxylase"/>
    <property type="match status" value="1"/>
</dbReference>
<dbReference type="OrthoDB" id="5398391at2759"/>
<evidence type="ECO:0000259" key="2">
    <source>
        <dbReference type="Pfam" id="PF09349"/>
    </source>
</evidence>
<dbReference type="InParanoid" id="G4TL60"/>
<dbReference type="PANTHER" id="PTHR37987:SF1">
    <property type="entry name" value="OXO-4-HYDROXY-4-CARBOXY-5-UREIDOIMIDAZOLINE DECARBOXYLASE DOMAIN-CONTAINING PROTEIN"/>
    <property type="match status" value="1"/>
</dbReference>
<dbReference type="InterPro" id="IPR018020">
    <property type="entry name" value="OHCU_decarboxylase"/>
</dbReference>
<dbReference type="GO" id="GO:0006144">
    <property type="term" value="P:purine nucleobase metabolic process"/>
    <property type="evidence" value="ECO:0007669"/>
    <property type="project" value="UniProtKB-KW"/>
</dbReference>
<keyword evidence="4" id="KW-1185">Reference proteome</keyword>
<dbReference type="EMBL" id="CAFZ01000146">
    <property type="protein sequence ID" value="CCA72053.1"/>
    <property type="molecule type" value="Genomic_DNA"/>
</dbReference>
<comment type="caution">
    <text evidence="3">The sequence shown here is derived from an EMBL/GenBank/DDBJ whole genome shotgun (WGS) entry which is preliminary data.</text>
</comment>
<reference evidence="3 4" key="1">
    <citation type="journal article" date="2011" name="PLoS Pathog.">
        <title>Endophytic Life Strategies Decoded by Genome and Transcriptome Analyses of the Mutualistic Root Symbiont Piriformospora indica.</title>
        <authorList>
            <person name="Zuccaro A."/>
            <person name="Lahrmann U."/>
            <person name="Guldener U."/>
            <person name="Langen G."/>
            <person name="Pfiffi S."/>
            <person name="Biedenkopf D."/>
            <person name="Wong P."/>
            <person name="Samans B."/>
            <person name="Grimm C."/>
            <person name="Basiewicz M."/>
            <person name="Murat C."/>
            <person name="Martin F."/>
            <person name="Kogel K.H."/>
        </authorList>
    </citation>
    <scope>NUCLEOTIDE SEQUENCE [LARGE SCALE GENOMIC DNA]</scope>
    <source>
        <strain evidence="3 4">DSM 11827</strain>
    </source>
</reference>
<dbReference type="SUPFAM" id="SSF158694">
    <property type="entry name" value="UraD-Like"/>
    <property type="match status" value="1"/>
</dbReference>
<feature type="domain" description="Oxo-4-hydroxy-4-carboxy-5-ureidoimidazoline decarboxylase" evidence="2">
    <location>
        <begin position="12"/>
        <end position="136"/>
    </location>
</feature>
<dbReference type="PANTHER" id="PTHR37987">
    <property type="entry name" value="CHROMOSOME 9, WHOLE GENOME SHOTGUN SEQUENCE"/>
    <property type="match status" value="1"/>
</dbReference>
<evidence type="ECO:0000256" key="1">
    <source>
        <dbReference type="ARBA" id="ARBA00022631"/>
    </source>
</evidence>
<dbReference type="eggNOG" id="ENOG502S48Z">
    <property type="taxonomic scope" value="Eukaryota"/>
</dbReference>
<dbReference type="AlphaFoldDB" id="G4TL60"/>
<dbReference type="HOGENOM" id="CLU_092522_0_0_1"/>
<protein>
    <recommendedName>
        <fullName evidence="2">Oxo-4-hydroxy-4-carboxy-5-ureidoimidazoline decarboxylase domain-containing protein</fullName>
    </recommendedName>
</protein>
<evidence type="ECO:0000313" key="4">
    <source>
        <dbReference type="Proteomes" id="UP000007148"/>
    </source>
</evidence>
<keyword evidence="1" id="KW-0659">Purine metabolism</keyword>
<dbReference type="Pfam" id="PF09349">
    <property type="entry name" value="OHCU_decarbox"/>
    <property type="match status" value="1"/>
</dbReference>
<dbReference type="InterPro" id="IPR036778">
    <property type="entry name" value="OHCU_decarboxylase_sf"/>
</dbReference>
<gene>
    <name evidence="3" type="ORF">PIIN_05988</name>
</gene>
<dbReference type="Proteomes" id="UP000007148">
    <property type="component" value="Unassembled WGS sequence"/>
</dbReference>
<proteinExistence type="predicted"/>
<dbReference type="STRING" id="1109443.G4TL60"/>
<name>G4TL60_SERID</name>
<accession>G4TL60</accession>
<evidence type="ECO:0000313" key="3">
    <source>
        <dbReference type="EMBL" id="CCA72053.1"/>
    </source>
</evidence>
<sequence length="181" mass="20026">MSNTQPSTTLDRESVNLLHKLLEAPPSSLKLLSDELATEPGESPASLANRAIAAIHSWSTRDKVDFIQGHPRIGEQSNLSAMSAAEQAKYATPPEVLQRLAILNEEYERRFTGLRYITFVAGRTRAQIVDEMEDSMNIRRGSNISGEEPSPLGPGDELWESELSRAIDDIGRIAQDRAKKL</sequence>
<organism evidence="3 4">
    <name type="scientific">Serendipita indica (strain DSM 11827)</name>
    <name type="common">Root endophyte fungus</name>
    <name type="synonym">Piriformospora indica</name>
    <dbReference type="NCBI Taxonomy" id="1109443"/>
    <lineage>
        <taxon>Eukaryota</taxon>
        <taxon>Fungi</taxon>
        <taxon>Dikarya</taxon>
        <taxon>Basidiomycota</taxon>
        <taxon>Agaricomycotina</taxon>
        <taxon>Agaricomycetes</taxon>
        <taxon>Sebacinales</taxon>
        <taxon>Serendipitaceae</taxon>
        <taxon>Serendipita</taxon>
    </lineage>
</organism>